<keyword evidence="1" id="KW-1133">Transmembrane helix</keyword>
<dbReference type="EMBL" id="LFWU01000127">
    <property type="protein sequence ID" value="KON30346.1"/>
    <property type="molecule type" value="Genomic_DNA"/>
</dbReference>
<feature type="transmembrane region" description="Helical" evidence="1">
    <location>
        <begin position="45"/>
        <end position="67"/>
    </location>
</feature>
<evidence type="ECO:0000256" key="1">
    <source>
        <dbReference type="SAM" id="Phobius"/>
    </source>
</evidence>
<dbReference type="Proteomes" id="UP000037237">
    <property type="component" value="Unassembled WGS sequence"/>
</dbReference>
<sequence length="207" mass="23625">MSQTEFKPHKISKGIQLPGFWLVAIVTISGAFLFAAINIENPDWVTPTLVIAAIVIVIVGLIAVFVLQTKFRPHLLDDKDFIKWLSTVTSKERPEKNIIPSVVESEDLKEIKCNESLIVSKQVGGKENNILYLMARINYSHEAGSAPLMSIKVNDEYLLDIDLINKPPIKIIADGRMRNWFEAMHNSWQVIFSPNFKDNYFHRIYKV</sequence>
<comment type="caution">
    <text evidence="2">The sequence shown here is derived from an EMBL/GenBank/DDBJ whole genome shotgun (WGS) entry which is preliminary data.</text>
</comment>
<dbReference type="AlphaFoldDB" id="A0A0M0BPY8"/>
<evidence type="ECO:0000313" key="3">
    <source>
        <dbReference type="Proteomes" id="UP000037237"/>
    </source>
</evidence>
<gene>
    <name evidence="2" type="ORF">AC477_05035</name>
</gene>
<keyword evidence="1" id="KW-0812">Transmembrane</keyword>
<keyword evidence="1" id="KW-0472">Membrane</keyword>
<name>A0A0M0BPY8_9ARCH</name>
<organism evidence="2 3">
    <name type="scientific">miscellaneous Crenarchaeota group-1 archaeon SG8-32-1</name>
    <dbReference type="NCBI Taxonomy" id="1685124"/>
    <lineage>
        <taxon>Archaea</taxon>
        <taxon>Candidatus Bathyarchaeota</taxon>
        <taxon>MCG-1</taxon>
    </lineage>
</organism>
<feature type="non-terminal residue" evidence="2">
    <location>
        <position position="207"/>
    </location>
</feature>
<accession>A0A0M0BPY8</accession>
<feature type="transmembrane region" description="Helical" evidence="1">
    <location>
        <begin position="20"/>
        <end position="39"/>
    </location>
</feature>
<protein>
    <submittedName>
        <fullName evidence="2">Uncharacterized protein</fullName>
    </submittedName>
</protein>
<evidence type="ECO:0000313" key="2">
    <source>
        <dbReference type="EMBL" id="KON30346.1"/>
    </source>
</evidence>
<reference evidence="2 3" key="1">
    <citation type="submission" date="2015-06" db="EMBL/GenBank/DDBJ databases">
        <title>New insights into the roles of widespread benthic archaea in carbon and nitrogen cycling.</title>
        <authorList>
            <person name="Lazar C.S."/>
            <person name="Baker B.J."/>
            <person name="Seitz K.W."/>
            <person name="Hyde A.S."/>
            <person name="Dick G.J."/>
            <person name="Hinrichs K.-U."/>
            <person name="Teske A.P."/>
        </authorList>
    </citation>
    <scope>NUCLEOTIDE SEQUENCE [LARGE SCALE GENOMIC DNA]</scope>
    <source>
        <strain evidence="2">SG8-32-1</strain>
    </source>
</reference>
<proteinExistence type="predicted"/>